<dbReference type="PATRIC" id="fig|445709.3.peg.1369"/>
<evidence type="ECO:0000313" key="5">
    <source>
        <dbReference type="Proteomes" id="UP000036700"/>
    </source>
</evidence>
<gene>
    <name evidence="4" type="ORF">ABW99_06380</name>
</gene>
<dbReference type="AlphaFoldDB" id="A0A0G3ELT4"/>
<name>A0A0G3ELT4_9BURK</name>
<evidence type="ECO:0000256" key="1">
    <source>
        <dbReference type="ARBA" id="ARBA00022450"/>
    </source>
</evidence>
<keyword evidence="2" id="KW-0597">Phosphoprotein</keyword>
<keyword evidence="5" id="KW-1185">Reference proteome</keyword>
<accession>A0A0G3ELT4</accession>
<dbReference type="STRING" id="445709.ABW99_06380"/>
<dbReference type="SUPFAM" id="SSF47336">
    <property type="entry name" value="ACP-like"/>
    <property type="match status" value="1"/>
</dbReference>
<dbReference type="NCBIfam" id="NF006617">
    <property type="entry name" value="PRK09184.1"/>
    <property type="match status" value="1"/>
</dbReference>
<evidence type="ECO:0000256" key="2">
    <source>
        <dbReference type="ARBA" id="ARBA00022553"/>
    </source>
</evidence>
<organism evidence="4 5">
    <name type="scientific">Pandoraea thiooxydans</name>
    <dbReference type="NCBI Taxonomy" id="445709"/>
    <lineage>
        <taxon>Bacteria</taxon>
        <taxon>Pseudomonadati</taxon>
        <taxon>Pseudomonadota</taxon>
        <taxon>Betaproteobacteria</taxon>
        <taxon>Burkholderiales</taxon>
        <taxon>Burkholderiaceae</taxon>
        <taxon>Pandoraea</taxon>
    </lineage>
</organism>
<evidence type="ECO:0000259" key="3">
    <source>
        <dbReference type="PROSITE" id="PS50075"/>
    </source>
</evidence>
<dbReference type="OrthoDB" id="9803943at2"/>
<dbReference type="KEGG" id="ptx:ABW99_06380"/>
<keyword evidence="1" id="KW-0596">Phosphopantetheine</keyword>
<dbReference type="PROSITE" id="PS00012">
    <property type="entry name" value="PHOSPHOPANTETHEINE"/>
    <property type="match status" value="1"/>
</dbReference>
<dbReference type="EMBL" id="CP011568">
    <property type="protein sequence ID" value="AKJ67900.1"/>
    <property type="molecule type" value="Genomic_DNA"/>
</dbReference>
<dbReference type="PROSITE" id="PS50075">
    <property type="entry name" value="CARRIER"/>
    <property type="match status" value="1"/>
</dbReference>
<dbReference type="RefSeq" id="WP_047213710.1">
    <property type="nucleotide sequence ID" value="NZ_CP011568.3"/>
</dbReference>
<dbReference type="Pfam" id="PF00550">
    <property type="entry name" value="PP-binding"/>
    <property type="match status" value="1"/>
</dbReference>
<dbReference type="InterPro" id="IPR036736">
    <property type="entry name" value="ACP-like_sf"/>
</dbReference>
<proteinExistence type="predicted"/>
<evidence type="ECO:0000313" key="4">
    <source>
        <dbReference type="EMBL" id="AKJ67900.1"/>
    </source>
</evidence>
<dbReference type="Proteomes" id="UP000036700">
    <property type="component" value="Chromosome"/>
</dbReference>
<sequence>MITTPTKIESELATLIIEGLNLDIDREHIDPDGPIFGEGLGLDSIDALELGMLLSSTYHVTITPGDKKNDEIFKSLRSLGQYVEQHRQA</sequence>
<protein>
    <recommendedName>
        <fullName evidence="3">Carrier domain-containing protein</fullName>
    </recommendedName>
</protein>
<dbReference type="InterPro" id="IPR009081">
    <property type="entry name" value="PP-bd_ACP"/>
</dbReference>
<feature type="domain" description="Carrier" evidence="3">
    <location>
        <begin position="6"/>
        <end position="87"/>
    </location>
</feature>
<dbReference type="InterPro" id="IPR006162">
    <property type="entry name" value="Ppantetheine_attach_site"/>
</dbReference>
<dbReference type="Gene3D" id="1.10.1200.10">
    <property type="entry name" value="ACP-like"/>
    <property type="match status" value="1"/>
</dbReference>
<reference evidence="5" key="1">
    <citation type="submission" date="2015-06" db="EMBL/GenBank/DDBJ databases">
        <authorList>
            <person name="Lim Y.L."/>
            <person name="Ee R."/>
            <person name="Yong D."/>
            <person name="How K.Y."/>
            <person name="Yin W.F."/>
            <person name="Chan K.G."/>
        </authorList>
    </citation>
    <scope>NUCLEOTIDE SEQUENCE [LARGE SCALE GENOMIC DNA]</scope>
    <source>
        <strain evidence="5">DSM 25325</strain>
    </source>
</reference>